<comment type="similarity">
    <text evidence="6">Belongs to the peptidase M48 family.</text>
</comment>
<dbReference type="GO" id="GO:0004222">
    <property type="term" value="F:metalloendopeptidase activity"/>
    <property type="evidence" value="ECO:0007669"/>
    <property type="project" value="InterPro"/>
</dbReference>
<organism evidence="8">
    <name type="scientific">uncultured Acidobacteriota bacterium</name>
    <dbReference type="NCBI Taxonomy" id="171953"/>
    <lineage>
        <taxon>Bacteria</taxon>
        <taxon>Pseudomonadati</taxon>
        <taxon>Acidobacteriota</taxon>
        <taxon>environmental samples</taxon>
    </lineage>
</organism>
<reference evidence="8" key="1">
    <citation type="journal article" date="2005" name="Environ. Microbiol.">
        <title>Genetic and functional properties of uncultivated thermophilic crenarchaeotes from a subsurface gold mine as revealed by analysis of genome fragments.</title>
        <authorList>
            <person name="Nunoura T."/>
            <person name="Hirayama H."/>
            <person name="Takami H."/>
            <person name="Oida H."/>
            <person name="Nishi S."/>
            <person name="Shimamura S."/>
            <person name="Suzuki Y."/>
            <person name="Inagaki F."/>
            <person name="Takai K."/>
            <person name="Nealson K.H."/>
            <person name="Horikoshi K."/>
        </authorList>
    </citation>
    <scope>NUCLEOTIDE SEQUENCE</scope>
</reference>
<evidence type="ECO:0000256" key="2">
    <source>
        <dbReference type="ARBA" id="ARBA00022723"/>
    </source>
</evidence>
<dbReference type="InterPro" id="IPR001915">
    <property type="entry name" value="Peptidase_M48"/>
</dbReference>
<comment type="cofactor">
    <cofactor evidence="6">
        <name>Zn(2+)</name>
        <dbReference type="ChEBI" id="CHEBI:29105"/>
    </cofactor>
    <text evidence="6">Binds 1 zinc ion per subunit.</text>
</comment>
<dbReference type="InterPro" id="IPR051156">
    <property type="entry name" value="Mito/Outer_Membr_Metalloprot"/>
</dbReference>
<sequence length="321" mass="36122">MRIGSDAQKRRRLSILVLGNLALGLVLGLPTRALGPVEAAGQSRNPYDKYRRASYSNEGLYSEQEEIRLGEELHKQLQKEQRLVRDPELVGYVQRLGERLARVSKRPDLDYHFFIIEDPTVNAFALPGGYVYVHTGLLATVESESELASVLGHEIGHVVARHGLKNFKRAQQYQFIVGLINLSIGAIGGESTAARLGQTASQLLAAGIFTKHSRDAEREADFLGLHAMYAAGYDPRGMISMFEKLERLSRQNPDLLGFVFRTHPPASERIRNTQAEITDHLALDPRLVRDTPAFSLMKHRLRELGFARNAEPPARRRRRLR</sequence>
<keyword evidence="5 6" id="KW-0482">Metalloprotease</keyword>
<proteinExistence type="inferred from homology"/>
<evidence type="ECO:0000256" key="5">
    <source>
        <dbReference type="ARBA" id="ARBA00023049"/>
    </source>
</evidence>
<keyword evidence="2" id="KW-0479">Metal-binding</keyword>
<dbReference type="PANTHER" id="PTHR22726:SF1">
    <property type="entry name" value="METALLOENDOPEPTIDASE OMA1, MITOCHONDRIAL"/>
    <property type="match status" value="1"/>
</dbReference>
<dbReference type="EMBL" id="AP011679">
    <property type="protein sequence ID" value="BAL54172.1"/>
    <property type="molecule type" value="Genomic_DNA"/>
</dbReference>
<feature type="domain" description="Peptidase M48" evidence="7">
    <location>
        <begin position="91"/>
        <end position="275"/>
    </location>
</feature>
<reference evidence="8" key="2">
    <citation type="journal article" date="2012" name="PLoS ONE">
        <title>A Deeply Branching Thermophilic Bacterium with an Ancient Acetyl-CoA Pathway Dominates a Subsurface Ecosystem.</title>
        <authorList>
            <person name="Takami H."/>
            <person name="Noguchi H."/>
            <person name="Takaki Y."/>
            <person name="Uchiyama I."/>
            <person name="Toyoda A."/>
            <person name="Nishi S."/>
            <person name="Chee G.-J."/>
            <person name="Arai W."/>
            <person name="Nunoura T."/>
            <person name="Itoh T."/>
            <person name="Hattori M."/>
            <person name="Takai K."/>
        </authorList>
    </citation>
    <scope>NUCLEOTIDE SEQUENCE</scope>
</reference>
<dbReference type="GO" id="GO:0051603">
    <property type="term" value="P:proteolysis involved in protein catabolic process"/>
    <property type="evidence" value="ECO:0007669"/>
    <property type="project" value="TreeGrafter"/>
</dbReference>
<evidence type="ECO:0000256" key="3">
    <source>
        <dbReference type="ARBA" id="ARBA00022801"/>
    </source>
</evidence>
<evidence type="ECO:0000259" key="7">
    <source>
        <dbReference type="Pfam" id="PF01435"/>
    </source>
</evidence>
<dbReference type="AlphaFoldDB" id="H5SDD6"/>
<keyword evidence="4 6" id="KW-0862">Zinc</keyword>
<keyword evidence="1 6" id="KW-0645">Protease</keyword>
<evidence type="ECO:0000256" key="6">
    <source>
        <dbReference type="RuleBase" id="RU003983"/>
    </source>
</evidence>
<name>H5SDD6_9BACT</name>
<dbReference type="GO" id="GO:0016020">
    <property type="term" value="C:membrane"/>
    <property type="evidence" value="ECO:0007669"/>
    <property type="project" value="TreeGrafter"/>
</dbReference>
<keyword evidence="3 6" id="KW-0378">Hydrolase</keyword>
<accession>H5SDD6</accession>
<dbReference type="PANTHER" id="PTHR22726">
    <property type="entry name" value="METALLOENDOPEPTIDASE OMA1"/>
    <property type="match status" value="1"/>
</dbReference>
<dbReference type="CDD" id="cd07333">
    <property type="entry name" value="M48C_bepA_like"/>
    <property type="match status" value="1"/>
</dbReference>
<evidence type="ECO:0000256" key="4">
    <source>
        <dbReference type="ARBA" id="ARBA00022833"/>
    </source>
</evidence>
<protein>
    <submittedName>
        <fullName evidence="8">Peptidase M48, Ste24p</fullName>
    </submittedName>
</protein>
<evidence type="ECO:0000313" key="8">
    <source>
        <dbReference type="EMBL" id="BAL54172.1"/>
    </source>
</evidence>
<dbReference type="Pfam" id="PF01435">
    <property type="entry name" value="Peptidase_M48"/>
    <property type="match status" value="1"/>
</dbReference>
<gene>
    <name evidence="8" type="ORF">HGMM_F13B08C30</name>
</gene>
<dbReference type="Gene3D" id="3.30.2010.10">
    <property type="entry name" value="Metalloproteases ('zincins'), catalytic domain"/>
    <property type="match status" value="1"/>
</dbReference>
<dbReference type="GO" id="GO:0046872">
    <property type="term" value="F:metal ion binding"/>
    <property type="evidence" value="ECO:0007669"/>
    <property type="project" value="UniProtKB-KW"/>
</dbReference>
<evidence type="ECO:0000256" key="1">
    <source>
        <dbReference type="ARBA" id="ARBA00022670"/>
    </source>
</evidence>